<dbReference type="EMBL" id="CP050855">
    <property type="protein sequence ID" value="QLH64263.1"/>
    <property type="molecule type" value="Genomic_DNA"/>
</dbReference>
<keyword evidence="1" id="KW-0175">Coiled coil</keyword>
<organism evidence="2 3">
    <name type="scientific">Serratia symbiotica</name>
    <dbReference type="NCBI Taxonomy" id="138074"/>
    <lineage>
        <taxon>Bacteria</taxon>
        <taxon>Pseudomonadati</taxon>
        <taxon>Pseudomonadota</taxon>
        <taxon>Gammaproteobacteria</taxon>
        <taxon>Enterobacterales</taxon>
        <taxon>Yersiniaceae</taxon>
        <taxon>Serratia</taxon>
    </lineage>
</organism>
<gene>
    <name evidence="2" type="ORF">SYMBAF_04010</name>
</gene>
<evidence type="ECO:0008006" key="4">
    <source>
        <dbReference type="Google" id="ProtNLM"/>
    </source>
</evidence>
<dbReference type="Proteomes" id="UP000042738">
    <property type="component" value="Chromosome"/>
</dbReference>
<evidence type="ECO:0000256" key="1">
    <source>
        <dbReference type="SAM" id="Coils"/>
    </source>
</evidence>
<accession>A0A7D5NRR0</accession>
<dbReference type="AlphaFoldDB" id="A0A7D5NRR0"/>
<proteinExistence type="predicted"/>
<feature type="coiled-coil region" evidence="1">
    <location>
        <begin position="137"/>
        <end position="227"/>
    </location>
</feature>
<protein>
    <recommendedName>
        <fullName evidence="4">Cell envelope biogenesis protein TolA</fullName>
    </recommendedName>
</protein>
<sequence length="284" mass="31666">MAFIDNAFIDGLIENIRDKASAVVGDINTAKGRKVYISMAANVRSTKVMIDDAGKNLVAEMKKRPALVDASRRKVREALDELAVEIRKPVTEWEAEQARIKAVQQMQAWHTEALEMNEAFDKALAERIESDHEIALLMNEKRDREIAEAKAEVERKRIAHEEELKHQAAIQARRQAEAEIAAAAKREAEAKAALERAERDKQEAIEAEKKRAKAEADQKAAARLAEEKRIADEAAKRAADVQHRKTVNQTALGALIKAGIPENYAKLCIRTIALGNVPAIHINY</sequence>
<reference evidence="2 3" key="1">
    <citation type="journal article" date="2014" name="Genome Announc.">
        <title>Whole-Genome Sequence of Serratia symbiotica Strain CWBI-2.3T, a Free-Living Symbiont of the Black Bean Aphid Aphis fabae.</title>
        <authorList>
            <person name="Foray V."/>
            <person name="Grigorescu A.S."/>
            <person name="Sabri A."/>
            <person name="Haubruge E."/>
            <person name="Lognay G."/>
            <person name="Francis F."/>
            <person name="Fauconnier M.L."/>
            <person name="Hance T."/>
            <person name="Thonart P."/>
        </authorList>
    </citation>
    <scope>NUCLEOTIDE SEQUENCE [LARGE SCALE GENOMIC DNA]</scope>
    <source>
        <strain evidence="2">CWBI-2.3</strain>
    </source>
</reference>
<evidence type="ECO:0000313" key="3">
    <source>
        <dbReference type="Proteomes" id="UP000042738"/>
    </source>
</evidence>
<evidence type="ECO:0000313" key="2">
    <source>
        <dbReference type="EMBL" id="QLH64263.1"/>
    </source>
</evidence>
<name>A0A7D5NRR0_9GAMM</name>